<reference evidence="3 4" key="1">
    <citation type="submission" date="2018-06" db="EMBL/GenBank/DDBJ databases">
        <title>A transcriptomic atlas of mushroom development highlights an independent origin of complex multicellularity.</title>
        <authorList>
            <consortium name="DOE Joint Genome Institute"/>
            <person name="Krizsan K."/>
            <person name="Almasi E."/>
            <person name="Merenyi Z."/>
            <person name="Sahu N."/>
            <person name="Viragh M."/>
            <person name="Koszo T."/>
            <person name="Mondo S."/>
            <person name="Kiss B."/>
            <person name="Balint B."/>
            <person name="Kues U."/>
            <person name="Barry K."/>
            <person name="Hegedus J.C."/>
            <person name="Henrissat B."/>
            <person name="Johnson J."/>
            <person name="Lipzen A."/>
            <person name="Ohm R."/>
            <person name="Nagy I."/>
            <person name="Pangilinan J."/>
            <person name="Yan J."/>
            <person name="Xiong Y."/>
            <person name="Grigoriev I.V."/>
            <person name="Hibbett D.S."/>
            <person name="Nagy L.G."/>
        </authorList>
    </citation>
    <scope>NUCLEOTIDE SEQUENCE [LARGE SCALE GENOMIC DNA]</scope>
    <source>
        <strain evidence="3 4">SZMC22713</strain>
    </source>
</reference>
<dbReference type="GO" id="GO:0006357">
    <property type="term" value="P:regulation of transcription by RNA polymerase II"/>
    <property type="evidence" value="ECO:0007669"/>
    <property type="project" value="InterPro"/>
</dbReference>
<organism evidence="3 4">
    <name type="scientific">Rickenella mellea</name>
    <dbReference type="NCBI Taxonomy" id="50990"/>
    <lineage>
        <taxon>Eukaryota</taxon>
        <taxon>Fungi</taxon>
        <taxon>Dikarya</taxon>
        <taxon>Basidiomycota</taxon>
        <taxon>Agaricomycotina</taxon>
        <taxon>Agaricomycetes</taxon>
        <taxon>Hymenochaetales</taxon>
        <taxon>Rickenellaceae</taxon>
        <taxon>Rickenella</taxon>
    </lineage>
</organism>
<protein>
    <recommendedName>
        <fullName evidence="2">KOW domain-containing protein</fullName>
    </recommendedName>
</protein>
<evidence type="ECO:0000313" key="4">
    <source>
        <dbReference type="Proteomes" id="UP000294933"/>
    </source>
</evidence>
<dbReference type="InterPro" id="IPR014722">
    <property type="entry name" value="Rib_uL2_dom2"/>
</dbReference>
<evidence type="ECO:0000259" key="2">
    <source>
        <dbReference type="SMART" id="SM00739"/>
    </source>
</evidence>
<dbReference type="InterPro" id="IPR008991">
    <property type="entry name" value="Translation_prot_SH3-like_sf"/>
</dbReference>
<accession>A0A4Y7PJ82</accession>
<dbReference type="SUPFAM" id="SSF50104">
    <property type="entry name" value="Translation proteins SH3-like domain"/>
    <property type="match status" value="1"/>
</dbReference>
<dbReference type="AlphaFoldDB" id="A0A4Y7PJ82"/>
<feature type="compositionally biased region" description="Acidic residues" evidence="1">
    <location>
        <begin position="350"/>
        <end position="372"/>
    </location>
</feature>
<sequence length="1080" mass="121198">MCKGTRMTITHSGECTTSYACLFLGLGPFRPQKTTNYEPREIENKNERIPVADVDERICVDEGRCQWDRRIVKLRQRLKWPSSVDAARHDEGDDGSSGQEGRGLLSLTCPARSGWTHLAWHIYFKIIVPARIPMYLDVATYAYNANQHGKANTGCLGVAVVVALHSLQSTDSFVHVGDGNPATLGTLDIDKQHQSADHLVKKKVVPLAPDTRDCLSASIALARPFTTLTSINSIASDRHSGCQRPTTLTCTDPGYQERGVQRSSHRPATAQAGRRVGNGTIRVLQSRLATTKEYNECERVGAVVKLGGERSSYAFRMSTPSSNPRPSKRQRLDKGARHFLDIEAHVDDRDEIESEDEDEHDGFIIEDNDLDNGEARPRPAGAYNAPMPSTSAAADAERLDVEDTVRRLKEQYGRSAHEELSDFAMEQMHEESEQEVYKELFAIQTQYGKSRLCVDRVQNLAKNKRVHVAAFHFEPKMNEIYIRADTLEDVTRACKGSTHFLIQTLRRVPFEDADKIVAAFKKSRKVPEANTTGWVRIKHGPYIGDVGLVRKETGNKLEVACVPRIPHAEWADADEQRIRPKRELIRIDRIEDLRRGTLVLNKENPDSLTTFEWEGRTYEKGLEIISVLQGKWAAVEAPALQEVHQFLESGIDEGASTYVTSLLLRRDDEVKVSGGEYAGLRGKIVETERGCVIVGDLMDEDANKMGNGEPVMLEFDEIRRFIRVGDNVRVLAGQHIGREGIVVNVDDDKLSFVAGHDEHINVPVLYVATYTPDVQLSTETRESVQYRRGGKDPLVGKEFFATDWRIRSRVVTVTEVLRGDMVRVEKGAGQFLDVNKRDLIDREGYDLMGHFRGSLDLHRRMVELGMRQPDAASGHPAAQPAFQPTTLPEMDMPGDRELTPAPEPEANVDPAWDPAATVPGETLPPPPPPPVPETRSETAKWLFQPEVCRHMATHRFTLKIANNRAFLNGQFMGQRVKTVQKTAQPADGTFIELEVTWTGNRQKIWTEKIRMANLERVDPTVKKLGVVIEGEHLGKIVTVLSHTKDKKSAHVQEIEEPKRKFKVLKTALNCIEEREEEIHA</sequence>
<dbReference type="Pfam" id="PF00467">
    <property type="entry name" value="KOW"/>
    <property type="match status" value="1"/>
</dbReference>
<dbReference type="PANTHER" id="PTHR11125:SF7">
    <property type="entry name" value="TRANSCRIPTION ELONGATION FACTOR SPT5"/>
    <property type="match status" value="1"/>
</dbReference>
<dbReference type="GO" id="GO:0032784">
    <property type="term" value="P:regulation of DNA-templated transcription elongation"/>
    <property type="evidence" value="ECO:0007669"/>
    <property type="project" value="InterPro"/>
</dbReference>
<dbReference type="GO" id="GO:0003729">
    <property type="term" value="F:mRNA binding"/>
    <property type="evidence" value="ECO:0007669"/>
    <property type="project" value="TreeGrafter"/>
</dbReference>
<feature type="compositionally biased region" description="Pro residues" evidence="1">
    <location>
        <begin position="922"/>
        <end position="932"/>
    </location>
</feature>
<dbReference type="InterPro" id="IPR039659">
    <property type="entry name" value="SPT5"/>
</dbReference>
<evidence type="ECO:0000313" key="3">
    <source>
        <dbReference type="EMBL" id="TDL15275.1"/>
    </source>
</evidence>
<dbReference type="GO" id="GO:0032044">
    <property type="term" value="C:DSIF complex"/>
    <property type="evidence" value="ECO:0007669"/>
    <property type="project" value="TreeGrafter"/>
</dbReference>
<feature type="domain" description="KOW" evidence="2">
    <location>
        <begin position="721"/>
        <end position="748"/>
    </location>
</feature>
<keyword evidence="4" id="KW-1185">Reference proteome</keyword>
<dbReference type="STRING" id="50990.A0A4Y7PJ82"/>
<dbReference type="VEuPathDB" id="FungiDB:BD410DRAFT_809046"/>
<dbReference type="SMART" id="SM00739">
    <property type="entry name" value="KOW"/>
    <property type="match status" value="3"/>
</dbReference>
<dbReference type="InterPro" id="IPR005824">
    <property type="entry name" value="KOW"/>
</dbReference>
<dbReference type="Gene3D" id="2.30.30.30">
    <property type="match status" value="1"/>
</dbReference>
<feature type="region of interest" description="Disordered" evidence="1">
    <location>
        <begin position="350"/>
        <end position="374"/>
    </location>
</feature>
<feature type="region of interest" description="Disordered" evidence="1">
    <location>
        <begin position="868"/>
        <end position="936"/>
    </location>
</feature>
<evidence type="ECO:0000256" key="1">
    <source>
        <dbReference type="SAM" id="MobiDB-lite"/>
    </source>
</evidence>
<dbReference type="OrthoDB" id="2679516at2759"/>
<dbReference type="PANTHER" id="PTHR11125">
    <property type="entry name" value="SUPPRESSOR OF TY 5"/>
    <property type="match status" value="1"/>
</dbReference>
<dbReference type="Proteomes" id="UP000294933">
    <property type="component" value="Unassembled WGS sequence"/>
</dbReference>
<feature type="domain" description="KOW" evidence="2">
    <location>
        <begin position="1018"/>
        <end position="1045"/>
    </location>
</feature>
<feature type="domain" description="KOW" evidence="2">
    <location>
        <begin position="663"/>
        <end position="690"/>
    </location>
</feature>
<name>A0A4Y7PJ82_9AGAM</name>
<dbReference type="EMBL" id="ML170282">
    <property type="protein sequence ID" value="TDL15275.1"/>
    <property type="molecule type" value="Genomic_DNA"/>
</dbReference>
<proteinExistence type="predicted"/>
<dbReference type="GO" id="GO:0006368">
    <property type="term" value="P:transcription elongation by RNA polymerase II"/>
    <property type="evidence" value="ECO:0007669"/>
    <property type="project" value="TreeGrafter"/>
</dbReference>
<gene>
    <name evidence="3" type="ORF">BD410DRAFT_809046</name>
</gene>